<reference evidence="2" key="1">
    <citation type="submission" date="2017-01" db="EMBL/GenBank/DDBJ databases">
        <authorList>
            <person name="Brunel B."/>
        </authorList>
    </citation>
    <scope>NUCLEOTIDE SEQUENCE [LARGE SCALE GENOMIC DNA]</scope>
</reference>
<protein>
    <submittedName>
        <fullName evidence="1">Uncharacterized protein</fullName>
    </submittedName>
</protein>
<dbReference type="EMBL" id="FTPD01000034">
    <property type="protein sequence ID" value="SIT57475.1"/>
    <property type="molecule type" value="Genomic_DNA"/>
</dbReference>
<dbReference type="AlphaFoldDB" id="A0A1R3VF67"/>
<proteinExistence type="predicted"/>
<name>A0A1R3VF67_9HYPH</name>
<organism evidence="1 2">
    <name type="scientific">Mesorhizobium prunaredense</name>
    <dbReference type="NCBI Taxonomy" id="1631249"/>
    <lineage>
        <taxon>Bacteria</taxon>
        <taxon>Pseudomonadati</taxon>
        <taxon>Pseudomonadota</taxon>
        <taxon>Alphaproteobacteria</taxon>
        <taxon>Hyphomicrobiales</taxon>
        <taxon>Phyllobacteriaceae</taxon>
        <taxon>Mesorhizobium</taxon>
    </lineage>
</organism>
<dbReference type="Proteomes" id="UP000188388">
    <property type="component" value="Unassembled WGS sequence"/>
</dbReference>
<accession>A0A1R3VF67</accession>
<sequence>MLAFQRLGITEFDDGIWLLSFMHHAQRGYRFFTHGLIA</sequence>
<evidence type="ECO:0000313" key="1">
    <source>
        <dbReference type="EMBL" id="SIT57475.1"/>
    </source>
</evidence>
<keyword evidence="2" id="KW-1185">Reference proteome</keyword>
<gene>
    <name evidence="1" type="ORF">BQ8794_40074</name>
</gene>
<evidence type="ECO:0000313" key="2">
    <source>
        <dbReference type="Proteomes" id="UP000188388"/>
    </source>
</evidence>